<dbReference type="EMBL" id="BQNB010014931">
    <property type="protein sequence ID" value="GJT34069.1"/>
    <property type="molecule type" value="Genomic_DNA"/>
</dbReference>
<protein>
    <submittedName>
        <fullName evidence="1">Reverse transcriptase domain-containing protein</fullName>
    </submittedName>
</protein>
<accession>A0ABQ5D546</accession>
<keyword evidence="1" id="KW-0695">RNA-directed DNA polymerase</keyword>
<organism evidence="1 2">
    <name type="scientific">Tanacetum coccineum</name>
    <dbReference type="NCBI Taxonomy" id="301880"/>
    <lineage>
        <taxon>Eukaryota</taxon>
        <taxon>Viridiplantae</taxon>
        <taxon>Streptophyta</taxon>
        <taxon>Embryophyta</taxon>
        <taxon>Tracheophyta</taxon>
        <taxon>Spermatophyta</taxon>
        <taxon>Magnoliopsida</taxon>
        <taxon>eudicotyledons</taxon>
        <taxon>Gunneridae</taxon>
        <taxon>Pentapetalae</taxon>
        <taxon>asterids</taxon>
        <taxon>campanulids</taxon>
        <taxon>Asterales</taxon>
        <taxon>Asteraceae</taxon>
        <taxon>Asteroideae</taxon>
        <taxon>Anthemideae</taxon>
        <taxon>Anthemidinae</taxon>
        <taxon>Tanacetum</taxon>
    </lineage>
</organism>
<name>A0ABQ5D546_9ASTR</name>
<comment type="caution">
    <text evidence="1">The sequence shown here is derived from an EMBL/GenBank/DDBJ whole genome shotgun (WGS) entry which is preliminary data.</text>
</comment>
<dbReference type="GO" id="GO:0003964">
    <property type="term" value="F:RNA-directed DNA polymerase activity"/>
    <property type="evidence" value="ECO:0007669"/>
    <property type="project" value="UniProtKB-KW"/>
</dbReference>
<dbReference type="Proteomes" id="UP001151760">
    <property type="component" value="Unassembled WGS sequence"/>
</dbReference>
<keyword evidence="1" id="KW-0808">Transferase</keyword>
<evidence type="ECO:0000313" key="2">
    <source>
        <dbReference type="Proteomes" id="UP001151760"/>
    </source>
</evidence>
<dbReference type="PANTHER" id="PTHR45835:SF103">
    <property type="entry name" value="RNA-DIRECTED DNA POLYMERASE"/>
    <property type="match status" value="1"/>
</dbReference>
<reference evidence="1" key="1">
    <citation type="journal article" date="2022" name="Int. J. Mol. Sci.">
        <title>Draft Genome of Tanacetum Coccineum: Genomic Comparison of Closely Related Tanacetum-Family Plants.</title>
        <authorList>
            <person name="Yamashiro T."/>
            <person name="Shiraishi A."/>
            <person name="Nakayama K."/>
            <person name="Satake H."/>
        </authorList>
    </citation>
    <scope>NUCLEOTIDE SEQUENCE</scope>
</reference>
<sequence>MQDAVKIETEAEMGHWVGQRLLAHECGSLGDILRGTVHSYHKSLQHILNQKELNMRQRHWLELLSDYGLDNITMDFVTKLPKSSQGYDTIWVIVDRLTKSAIFVLWRITDNLEKLARNVPKEVVMSNGIPTIFLLIDKARGQSNSHYMVHACAIDLGKGWVKPFELVSSHITIGLLCCIKADHSEELYGRKCCSLVAGLRLDKCNLLVRK</sequence>
<dbReference type="PANTHER" id="PTHR45835">
    <property type="entry name" value="YALI0A06105P"/>
    <property type="match status" value="1"/>
</dbReference>
<keyword evidence="2" id="KW-1185">Reference proteome</keyword>
<keyword evidence="1" id="KW-0548">Nucleotidyltransferase</keyword>
<proteinExistence type="predicted"/>
<reference evidence="1" key="2">
    <citation type="submission" date="2022-01" db="EMBL/GenBank/DDBJ databases">
        <authorList>
            <person name="Yamashiro T."/>
            <person name="Shiraishi A."/>
            <person name="Satake H."/>
            <person name="Nakayama K."/>
        </authorList>
    </citation>
    <scope>NUCLEOTIDE SEQUENCE</scope>
</reference>
<gene>
    <name evidence="1" type="ORF">Tco_0924488</name>
</gene>
<evidence type="ECO:0000313" key="1">
    <source>
        <dbReference type="EMBL" id="GJT34069.1"/>
    </source>
</evidence>